<evidence type="ECO:0000256" key="7">
    <source>
        <dbReference type="SAM" id="MobiDB-lite"/>
    </source>
</evidence>
<dbReference type="InterPro" id="IPR050224">
    <property type="entry name" value="TALE_homeobox"/>
</dbReference>
<feature type="domain" description="PBC" evidence="9">
    <location>
        <begin position="76"/>
        <end position="275"/>
    </location>
</feature>
<proteinExistence type="inferred from homology"/>
<dbReference type="RefSeq" id="XP_001606748.2">
    <property type="nucleotide sequence ID" value="XM_001606698.5"/>
</dbReference>
<sequence length="387" mass="44919">MDPSGCITQALRPAEPVTYPMMQNYNHQSQQLANNSDYRSMTMQTINSDQCYDMNQVSLQNMPMEHPIYQPVPMHPHTQSLKKLLEELRKLPQDQDVTEPGTQEKKIALNNHRLFPILRNVLCDLKKESYGKRGQRQFFADEKPENKPNEQLIRLDKMLIAEGIAEPQLDDTCATLAKLEASLGPHGIGNQDYRDKLKLVKVWYHGELAKYNMHCKSFKEHVRTLLAEQCATRPISVEEAERTIDMIHRKFEAVQIVLKQQTCESVMTLRSRCLDARRRRRNFSKEASKILNAYFYSHLHNPYPSEEAKEELARQCEITVSQVSNWFGNKRIRYKKSTEKLEEGASMHASMAYDMPPKVQQDYQLPHYTTPSAMGYDQPYYGQQSSV</sequence>
<dbReference type="GO" id="GO:0048646">
    <property type="term" value="P:anatomical structure formation involved in morphogenesis"/>
    <property type="evidence" value="ECO:0007669"/>
    <property type="project" value="UniProtKB-ARBA"/>
</dbReference>
<dbReference type="GO" id="GO:0000981">
    <property type="term" value="F:DNA-binding transcription factor activity, RNA polymerase II-specific"/>
    <property type="evidence" value="ECO:0007669"/>
    <property type="project" value="InterPro"/>
</dbReference>
<evidence type="ECO:0000256" key="1">
    <source>
        <dbReference type="ARBA" id="ARBA00004123"/>
    </source>
</evidence>
<evidence type="ECO:0000256" key="4">
    <source>
        <dbReference type="ARBA" id="ARBA00023155"/>
    </source>
</evidence>
<dbReference type="SMR" id="A0A7M7G845"/>
<evidence type="ECO:0000313" key="10">
    <source>
        <dbReference type="EnsemblMetazoa" id="XP_001606748"/>
    </source>
</evidence>
<dbReference type="Pfam" id="PF03792">
    <property type="entry name" value="PBC"/>
    <property type="match status" value="1"/>
</dbReference>
<keyword evidence="3 6" id="KW-0238">DNA-binding</keyword>
<dbReference type="Proteomes" id="UP000002358">
    <property type="component" value="Chromosome 1"/>
</dbReference>
<dbReference type="OrthoDB" id="10056939at2759"/>
<evidence type="ECO:0000256" key="3">
    <source>
        <dbReference type="ARBA" id="ARBA00023125"/>
    </source>
</evidence>
<dbReference type="Gene3D" id="1.10.10.60">
    <property type="entry name" value="Homeodomain-like"/>
    <property type="match status" value="1"/>
</dbReference>
<dbReference type="GO" id="GO:0009887">
    <property type="term" value="P:animal organ morphogenesis"/>
    <property type="evidence" value="ECO:0007669"/>
    <property type="project" value="UniProtKB-ARBA"/>
</dbReference>
<protein>
    <submittedName>
        <fullName evidence="10">Uncharacterized protein</fullName>
    </submittedName>
</protein>
<dbReference type="InParanoid" id="A0A7M7G845"/>
<feature type="domain" description="Homeobox" evidence="8">
    <location>
        <begin position="274"/>
        <end position="337"/>
    </location>
</feature>
<feature type="region of interest" description="Disordered" evidence="7">
    <location>
        <begin position="368"/>
        <end position="387"/>
    </location>
</feature>
<dbReference type="KEGG" id="nvi:100123137"/>
<dbReference type="InterPro" id="IPR009057">
    <property type="entry name" value="Homeodomain-like_sf"/>
</dbReference>
<keyword evidence="11" id="KW-1185">Reference proteome</keyword>
<comment type="similarity">
    <text evidence="2">Belongs to the TALE/PBX homeobox family.</text>
</comment>
<organism evidence="10 11">
    <name type="scientific">Nasonia vitripennis</name>
    <name type="common">Parasitic wasp</name>
    <dbReference type="NCBI Taxonomy" id="7425"/>
    <lineage>
        <taxon>Eukaryota</taxon>
        <taxon>Metazoa</taxon>
        <taxon>Ecdysozoa</taxon>
        <taxon>Arthropoda</taxon>
        <taxon>Hexapoda</taxon>
        <taxon>Insecta</taxon>
        <taxon>Pterygota</taxon>
        <taxon>Neoptera</taxon>
        <taxon>Endopterygota</taxon>
        <taxon>Hymenoptera</taxon>
        <taxon>Apocrita</taxon>
        <taxon>Proctotrupomorpha</taxon>
        <taxon>Chalcidoidea</taxon>
        <taxon>Pteromalidae</taxon>
        <taxon>Pteromalinae</taxon>
        <taxon>Nasonia</taxon>
    </lineage>
</organism>
<dbReference type="InterPro" id="IPR001356">
    <property type="entry name" value="HD"/>
</dbReference>
<dbReference type="InterPro" id="IPR017970">
    <property type="entry name" value="Homeobox_CS"/>
</dbReference>
<keyword evidence="4 6" id="KW-0371">Homeobox</keyword>
<accession>A0A7M7G845</accession>
<name>A0A7M7G845_NASVI</name>
<comment type="subcellular location">
    <subcellularLocation>
        <location evidence="1 6">Nucleus</location>
    </subcellularLocation>
</comment>
<keyword evidence="5 6" id="KW-0539">Nucleus</keyword>
<evidence type="ECO:0000313" key="11">
    <source>
        <dbReference type="Proteomes" id="UP000002358"/>
    </source>
</evidence>
<evidence type="ECO:0000259" key="8">
    <source>
        <dbReference type="PROSITE" id="PS50071"/>
    </source>
</evidence>
<evidence type="ECO:0000256" key="2">
    <source>
        <dbReference type="ARBA" id="ARBA00007601"/>
    </source>
</evidence>
<feature type="DNA-binding region" description="Homeobox" evidence="6">
    <location>
        <begin position="276"/>
        <end position="338"/>
    </location>
</feature>
<evidence type="ECO:0000256" key="5">
    <source>
        <dbReference type="ARBA" id="ARBA00023242"/>
    </source>
</evidence>
<dbReference type="CDD" id="cd00086">
    <property type="entry name" value="homeodomain"/>
    <property type="match status" value="1"/>
</dbReference>
<dbReference type="EnsemblMetazoa" id="XM_001606698">
    <property type="protein sequence ID" value="XP_001606748"/>
    <property type="gene ID" value="LOC100123137"/>
</dbReference>
<dbReference type="PROSITE" id="PS50071">
    <property type="entry name" value="HOMEOBOX_2"/>
    <property type="match status" value="1"/>
</dbReference>
<dbReference type="PROSITE" id="PS51978">
    <property type="entry name" value="PBC"/>
    <property type="match status" value="1"/>
</dbReference>
<reference evidence="10" key="1">
    <citation type="submission" date="2021-01" db="UniProtKB">
        <authorList>
            <consortium name="EnsemblMetazoa"/>
        </authorList>
    </citation>
    <scope>IDENTIFICATION</scope>
</reference>
<dbReference type="AlphaFoldDB" id="A0A7M7G845"/>
<dbReference type="InterPro" id="IPR008422">
    <property type="entry name" value="KN_HD"/>
</dbReference>
<dbReference type="InterPro" id="IPR005542">
    <property type="entry name" value="PBX_PBC_dom"/>
</dbReference>
<evidence type="ECO:0000256" key="6">
    <source>
        <dbReference type="PROSITE-ProRule" id="PRU00108"/>
    </source>
</evidence>
<dbReference type="GeneID" id="100123137"/>
<dbReference type="PANTHER" id="PTHR11850">
    <property type="entry name" value="HOMEOBOX PROTEIN TRANSCRIPTION FACTORS"/>
    <property type="match status" value="1"/>
</dbReference>
<dbReference type="PROSITE" id="PS00027">
    <property type="entry name" value="HOMEOBOX_1"/>
    <property type="match status" value="1"/>
</dbReference>
<evidence type="ECO:0000259" key="9">
    <source>
        <dbReference type="PROSITE" id="PS51978"/>
    </source>
</evidence>
<dbReference type="GO" id="GO:0001654">
    <property type="term" value="P:eye development"/>
    <property type="evidence" value="ECO:0007669"/>
    <property type="project" value="UniProtKB-ARBA"/>
</dbReference>
<dbReference type="GO" id="GO:0005634">
    <property type="term" value="C:nucleus"/>
    <property type="evidence" value="ECO:0007669"/>
    <property type="project" value="UniProtKB-SubCell"/>
</dbReference>
<dbReference type="SUPFAM" id="SSF46689">
    <property type="entry name" value="Homeodomain-like"/>
    <property type="match status" value="1"/>
</dbReference>
<dbReference type="SMART" id="SM00389">
    <property type="entry name" value="HOX"/>
    <property type="match status" value="1"/>
</dbReference>
<dbReference type="Pfam" id="PF05920">
    <property type="entry name" value="Homeobox_KN"/>
    <property type="match status" value="1"/>
</dbReference>
<dbReference type="GO" id="GO:0000987">
    <property type="term" value="F:cis-regulatory region sequence-specific DNA binding"/>
    <property type="evidence" value="ECO:0007669"/>
    <property type="project" value="UniProtKB-ARBA"/>
</dbReference>